<sequence length="130" mass="14455">MVCGTDYDGSVVGGGSVPIKYSVTDQGIVVLANDYTRVFGKSNIQVYTYDNHQGDDMFFMLYSYDEYDISSEWNINHCVRSYNFSRTYALIYKTPTQSGNPSIAQWTTDVAGGVPVGTIILYPSCQINRG</sequence>
<keyword evidence="2" id="KW-1185">Reference proteome</keyword>
<dbReference type="EMBL" id="LACI01000521">
    <property type="protein sequence ID" value="KJU86632.1"/>
    <property type="molecule type" value="Genomic_DNA"/>
</dbReference>
<proteinExistence type="predicted"/>
<protein>
    <submittedName>
        <fullName evidence="1">Uncharacterized protein</fullName>
    </submittedName>
</protein>
<comment type="caution">
    <text evidence="1">The sequence shown here is derived from an EMBL/GenBank/DDBJ whole genome shotgun (WGS) entry which is preliminary data.</text>
</comment>
<evidence type="ECO:0000313" key="1">
    <source>
        <dbReference type="EMBL" id="KJU86632.1"/>
    </source>
</evidence>
<dbReference type="Proteomes" id="UP000033423">
    <property type="component" value="Unassembled WGS sequence"/>
</dbReference>
<organism evidence="1 2">
    <name type="scientific">Candidatus Magnetobacterium bavaricum</name>
    <dbReference type="NCBI Taxonomy" id="29290"/>
    <lineage>
        <taxon>Bacteria</taxon>
        <taxon>Pseudomonadati</taxon>
        <taxon>Nitrospirota</taxon>
        <taxon>Thermodesulfovibrionia</taxon>
        <taxon>Thermodesulfovibrionales</taxon>
        <taxon>Candidatus Magnetobacteriaceae</taxon>
        <taxon>Candidatus Magnetobacterium</taxon>
    </lineage>
</organism>
<gene>
    <name evidence="1" type="ORF">MBAV_001173</name>
</gene>
<dbReference type="AlphaFoldDB" id="A0A0F3GXR2"/>
<evidence type="ECO:0000313" key="2">
    <source>
        <dbReference type="Proteomes" id="UP000033423"/>
    </source>
</evidence>
<reference evidence="1 2" key="1">
    <citation type="submission" date="2015-02" db="EMBL/GenBank/DDBJ databases">
        <title>Single-cell genomics of uncultivated deep-branching MTB reveals a conserved set of magnetosome genes.</title>
        <authorList>
            <person name="Kolinko S."/>
            <person name="Richter M."/>
            <person name="Glockner F.O."/>
            <person name="Brachmann A."/>
            <person name="Schuler D."/>
        </authorList>
    </citation>
    <scope>NUCLEOTIDE SEQUENCE [LARGE SCALE GENOMIC DNA]</scope>
    <source>
        <strain evidence="1">TM-1</strain>
    </source>
</reference>
<accession>A0A0F3GXR2</accession>
<name>A0A0F3GXR2_9BACT</name>
<feature type="non-terminal residue" evidence="1">
    <location>
        <position position="130"/>
    </location>
</feature>